<evidence type="ECO:0000256" key="6">
    <source>
        <dbReference type="ARBA" id="ARBA00022692"/>
    </source>
</evidence>
<keyword evidence="5 10" id="KW-1029">Fimbrium biogenesis</keyword>
<dbReference type="Gene3D" id="3.10.20.410">
    <property type="match status" value="1"/>
</dbReference>
<comment type="similarity">
    <text evidence="2 10">Belongs to the fimbrial export usher family.</text>
</comment>
<evidence type="ECO:0000256" key="3">
    <source>
        <dbReference type="ARBA" id="ARBA00022448"/>
    </source>
</evidence>
<comment type="caution">
    <text evidence="13">The sequence shown here is derived from an EMBL/GenBank/DDBJ whole genome shotgun (WGS) entry which is preliminary data.</text>
</comment>
<reference evidence="13 14" key="1">
    <citation type="submission" date="2019-10" db="EMBL/GenBank/DDBJ databases">
        <title>Evaluation of single-gene subtyping targets for Pseudomonas.</title>
        <authorList>
            <person name="Reichler S.J."/>
            <person name="Orsi R.H."/>
            <person name="Wiedmann M."/>
            <person name="Martin N.H."/>
            <person name="Murphy S.I."/>
        </authorList>
    </citation>
    <scope>NUCLEOTIDE SEQUENCE [LARGE SCALE GENOMIC DNA]</scope>
    <source>
        <strain evidence="13 14">FSL R10-3257</strain>
    </source>
</reference>
<feature type="domain" description="PapC-like C-terminal" evidence="11">
    <location>
        <begin position="756"/>
        <end position="817"/>
    </location>
</feature>
<comment type="subcellular location">
    <subcellularLocation>
        <location evidence="1 10">Cell outer membrane</location>
        <topology evidence="1 10">Multi-pass membrane protein</topology>
    </subcellularLocation>
</comment>
<evidence type="ECO:0000313" key="13">
    <source>
        <dbReference type="EMBL" id="MQT46389.1"/>
    </source>
</evidence>
<dbReference type="AlphaFoldDB" id="A0A6A7YA70"/>
<dbReference type="PANTHER" id="PTHR30451:SF21">
    <property type="entry name" value="FIMBRIAL USHER DOMAIN-CONTAINING PROTEIN YDET-RELATED"/>
    <property type="match status" value="1"/>
</dbReference>
<name>A0A6A7YA70_9PSED</name>
<dbReference type="Gene3D" id="2.60.40.2070">
    <property type="match status" value="1"/>
</dbReference>
<accession>A0A6A7YA70</accession>
<dbReference type="Pfam" id="PF13954">
    <property type="entry name" value="PapC_N"/>
    <property type="match status" value="1"/>
</dbReference>
<evidence type="ECO:0000256" key="8">
    <source>
        <dbReference type="ARBA" id="ARBA00023136"/>
    </source>
</evidence>
<dbReference type="OrthoDB" id="6554712at2"/>
<dbReference type="GO" id="GO:0015473">
    <property type="term" value="F:fimbrial usher porin activity"/>
    <property type="evidence" value="ECO:0007669"/>
    <property type="project" value="InterPro"/>
</dbReference>
<dbReference type="Pfam" id="PF00577">
    <property type="entry name" value="Usher"/>
    <property type="match status" value="1"/>
</dbReference>
<dbReference type="Gene3D" id="2.60.40.2610">
    <property type="entry name" value="Outer membrane usher protein FimD, plug domain"/>
    <property type="match status" value="1"/>
</dbReference>
<dbReference type="InterPro" id="IPR037224">
    <property type="entry name" value="PapC_N_sf"/>
</dbReference>
<evidence type="ECO:0000259" key="11">
    <source>
        <dbReference type="Pfam" id="PF13953"/>
    </source>
</evidence>
<dbReference type="GO" id="GO:0009297">
    <property type="term" value="P:pilus assembly"/>
    <property type="evidence" value="ECO:0007669"/>
    <property type="project" value="InterPro"/>
</dbReference>
<dbReference type="PANTHER" id="PTHR30451">
    <property type="entry name" value="OUTER MEMBRANE USHER PROTEIN"/>
    <property type="match status" value="1"/>
</dbReference>
<dbReference type="PROSITE" id="PS01151">
    <property type="entry name" value="FIMBRIAL_USHER"/>
    <property type="match status" value="1"/>
</dbReference>
<keyword evidence="6 10" id="KW-0812">Transmembrane</keyword>
<dbReference type="InterPro" id="IPR000015">
    <property type="entry name" value="Fimb_usher"/>
</dbReference>
<dbReference type="Pfam" id="PF13953">
    <property type="entry name" value="PapC_C"/>
    <property type="match status" value="1"/>
</dbReference>
<feature type="domain" description="PapC N-terminal" evidence="12">
    <location>
        <begin position="41"/>
        <end position="189"/>
    </location>
</feature>
<dbReference type="InterPro" id="IPR025949">
    <property type="entry name" value="PapC-like_C"/>
</dbReference>
<dbReference type="GO" id="GO:0009279">
    <property type="term" value="C:cell outer membrane"/>
    <property type="evidence" value="ECO:0007669"/>
    <property type="project" value="UniProtKB-SubCell"/>
</dbReference>
<keyword evidence="3 10" id="KW-0813">Transport</keyword>
<evidence type="ECO:0000259" key="12">
    <source>
        <dbReference type="Pfam" id="PF13954"/>
    </source>
</evidence>
<evidence type="ECO:0000256" key="7">
    <source>
        <dbReference type="ARBA" id="ARBA00022729"/>
    </source>
</evidence>
<keyword evidence="4" id="KW-1134">Transmembrane beta strand</keyword>
<dbReference type="EMBL" id="WIWJ01000008">
    <property type="protein sequence ID" value="MQT46389.1"/>
    <property type="molecule type" value="Genomic_DNA"/>
</dbReference>
<dbReference type="InterPro" id="IPR025885">
    <property type="entry name" value="PapC_N"/>
</dbReference>
<organism evidence="13 14">
    <name type="scientific">Pseudomonas helleri</name>
    <dbReference type="NCBI Taxonomy" id="1608996"/>
    <lineage>
        <taxon>Bacteria</taxon>
        <taxon>Pseudomonadati</taxon>
        <taxon>Pseudomonadota</taxon>
        <taxon>Gammaproteobacteria</taxon>
        <taxon>Pseudomonadales</taxon>
        <taxon>Pseudomonadaceae</taxon>
        <taxon>Pseudomonas</taxon>
    </lineage>
</organism>
<dbReference type="InterPro" id="IPR042186">
    <property type="entry name" value="FimD_plug_dom"/>
</dbReference>
<dbReference type="RefSeq" id="WP_048368595.1">
    <property type="nucleotide sequence ID" value="NZ_JYLD01000004.1"/>
</dbReference>
<proteinExistence type="inferred from homology"/>
<evidence type="ECO:0000256" key="5">
    <source>
        <dbReference type="ARBA" id="ARBA00022558"/>
    </source>
</evidence>
<evidence type="ECO:0000313" key="14">
    <source>
        <dbReference type="Proteomes" id="UP000441404"/>
    </source>
</evidence>
<sequence>MIYTPGLCNAHARLKLTRLFIMSASLNLTFTAFTFANATTQFQSSFMRQGTGQTTDAGNYALEALSKGHDIVPGRYWVHVQANSQPLEQQQINFLLSEDGETLKPCLPAALLTSIGIKPDSVQDPASLKAACVDLWALIPGATTDFDSAKMLLDISIPQIALRRDVAGHVEPKRWDTGINAAFINYQASAQQSSNRYRGQSSSQDLFLNSGINLGEWQFRTNHVLRRDDTDNDQWTRSFSYLRRDVPGTNANLTLGETSTEGDIFRSVPIQGVLLRSDPGMLPDVLQSYAPIIRGVALTRAKLEVRQNGYPIYSTYVSAGPYEIDDLSTAGGSGELEIVLTEEDGQIRRFTQPYATLSNLLREGVWRYSAAAGRYNAAGHLSEPILWQGTLAMGTAWNSTLYGGLMGSNFYQAGTFGISKDLGTFGALALDATRSSAQIDWNDVQSLQGMSYAVKYGKSFSSGTNLRFAGYRYSTSGYRDFDEALRQRSQDSTFFGSRRSRIEASVYQNLTTRSSLNLSLSHQDYWGTSYKQRQFQFSFNTQFQDVTLNLFASQSLSDKYASDRQIGLSISMPLDFARASNVTFDLQKNADYYSQRTSVSGSAYGNRLNYRGSFSHTEQQQESATLSANYQTPYASLGSGITVGREYRSMSVNTTGAIMLHDQGIELSPYLGETMALIQVPDIAGVGVANTSAIRTNEKGFVLAPYLRPYRVNYLELNTDDLGPNIEIDNATAQVIPRRGAVVKSVFPARKVNRILITGTTIDGQPLPFAALVTTVTGEQKGIIGQAGQVLLSTTLQSQTLNVGWGPEPEQNCKMHTNPDTMQQINGFHLQALVCQ</sequence>
<evidence type="ECO:0000256" key="10">
    <source>
        <dbReference type="RuleBase" id="RU003884"/>
    </source>
</evidence>
<dbReference type="Gene3D" id="2.60.40.3110">
    <property type="match status" value="1"/>
</dbReference>
<dbReference type="InterPro" id="IPR018030">
    <property type="entry name" value="Fimbrial_membr_usher_CS"/>
</dbReference>
<evidence type="ECO:0000256" key="4">
    <source>
        <dbReference type="ARBA" id="ARBA00022452"/>
    </source>
</evidence>
<keyword evidence="7" id="KW-0732">Signal</keyword>
<gene>
    <name evidence="13" type="ORF">GHO40_06545</name>
</gene>
<evidence type="ECO:0000256" key="9">
    <source>
        <dbReference type="ARBA" id="ARBA00023237"/>
    </source>
</evidence>
<dbReference type="Proteomes" id="UP000441404">
    <property type="component" value="Unassembled WGS sequence"/>
</dbReference>
<evidence type="ECO:0000256" key="2">
    <source>
        <dbReference type="ARBA" id="ARBA00008064"/>
    </source>
</evidence>
<evidence type="ECO:0000256" key="1">
    <source>
        <dbReference type="ARBA" id="ARBA00004571"/>
    </source>
</evidence>
<keyword evidence="8 10" id="KW-0472">Membrane</keyword>
<dbReference type="InterPro" id="IPR043142">
    <property type="entry name" value="PapC-like_C_sf"/>
</dbReference>
<keyword evidence="9 10" id="KW-0998">Cell outer membrane</keyword>
<dbReference type="SUPFAM" id="SSF141729">
    <property type="entry name" value="FimD N-terminal domain-like"/>
    <property type="match status" value="1"/>
</dbReference>
<protein>
    <submittedName>
        <fullName evidence="13">Fimbria/pilus outer membrane usher protein</fullName>
    </submittedName>
</protein>